<dbReference type="Gene3D" id="3.40.50.150">
    <property type="entry name" value="Vaccinia Virus protein VP39"/>
    <property type="match status" value="1"/>
</dbReference>
<dbReference type="GO" id="GO:0031167">
    <property type="term" value="P:rRNA methylation"/>
    <property type="evidence" value="ECO:0007669"/>
    <property type="project" value="InterPro"/>
</dbReference>
<evidence type="ECO:0000256" key="1">
    <source>
        <dbReference type="ARBA" id="ARBA00022603"/>
    </source>
</evidence>
<name>A0A1I0RIN8_9FIRM</name>
<sequence length="183" mass="20612">MRVIAGKARSLPLKTIEGIDTRPTTDRIKETIFNILQIDIAGCKFLDLFSGSGSIGIEALSRGASKAYFVESNRKAVACIRENLEFTKLIDSASIMECDSMTAINKLAGQELFDIVYMDPPYNLDHEKNVLQALQNSNIIDNYTLIVIEASLHTDFSYLDELGYELVKEKKYKTNKHIFAHKK</sequence>
<dbReference type="GO" id="GO:0008168">
    <property type="term" value="F:methyltransferase activity"/>
    <property type="evidence" value="ECO:0007669"/>
    <property type="project" value="UniProtKB-KW"/>
</dbReference>
<dbReference type="RefSeq" id="WP_092456391.1">
    <property type="nucleotide sequence ID" value="NZ_FOJI01000016.1"/>
</dbReference>
<dbReference type="NCBIfam" id="TIGR00095">
    <property type="entry name" value="16S rRNA (guanine(966)-N(2))-methyltransferase RsmD"/>
    <property type="match status" value="1"/>
</dbReference>
<protein>
    <submittedName>
        <fullName evidence="3">16S rRNA (Guanine966-N2)-methyltransferase</fullName>
    </submittedName>
</protein>
<dbReference type="OrthoDB" id="9803017at2"/>
<dbReference type="GO" id="GO:0003676">
    <property type="term" value="F:nucleic acid binding"/>
    <property type="evidence" value="ECO:0007669"/>
    <property type="project" value="InterPro"/>
</dbReference>
<dbReference type="InterPro" id="IPR029063">
    <property type="entry name" value="SAM-dependent_MTases_sf"/>
</dbReference>
<evidence type="ECO:0000313" key="3">
    <source>
        <dbReference type="EMBL" id="SEW40590.1"/>
    </source>
</evidence>
<gene>
    <name evidence="3" type="ORF">SAMN05421659_11629</name>
</gene>
<dbReference type="AlphaFoldDB" id="A0A1I0RIN8"/>
<dbReference type="STRING" id="99656.SAMN05421659_11629"/>
<keyword evidence="2 3" id="KW-0808">Transferase</keyword>
<dbReference type="PIRSF" id="PIRSF004553">
    <property type="entry name" value="CHP00095"/>
    <property type="match status" value="1"/>
</dbReference>
<dbReference type="SUPFAM" id="SSF53335">
    <property type="entry name" value="S-adenosyl-L-methionine-dependent methyltransferases"/>
    <property type="match status" value="1"/>
</dbReference>
<dbReference type="Proteomes" id="UP000199701">
    <property type="component" value="Unassembled WGS sequence"/>
</dbReference>
<keyword evidence="1 3" id="KW-0489">Methyltransferase</keyword>
<proteinExistence type="predicted"/>
<organism evidence="3 4">
    <name type="scientific">[Clostridium] fimetarium</name>
    <dbReference type="NCBI Taxonomy" id="99656"/>
    <lineage>
        <taxon>Bacteria</taxon>
        <taxon>Bacillati</taxon>
        <taxon>Bacillota</taxon>
        <taxon>Clostridia</taxon>
        <taxon>Lachnospirales</taxon>
        <taxon>Lachnospiraceae</taxon>
    </lineage>
</organism>
<dbReference type="Pfam" id="PF03602">
    <property type="entry name" value="Cons_hypoth95"/>
    <property type="match status" value="1"/>
</dbReference>
<dbReference type="PANTHER" id="PTHR43542:SF1">
    <property type="entry name" value="METHYLTRANSFERASE"/>
    <property type="match status" value="1"/>
</dbReference>
<dbReference type="CDD" id="cd02440">
    <property type="entry name" value="AdoMet_MTases"/>
    <property type="match status" value="1"/>
</dbReference>
<keyword evidence="4" id="KW-1185">Reference proteome</keyword>
<evidence type="ECO:0000313" key="4">
    <source>
        <dbReference type="Proteomes" id="UP000199701"/>
    </source>
</evidence>
<reference evidence="3 4" key="1">
    <citation type="submission" date="2016-10" db="EMBL/GenBank/DDBJ databases">
        <authorList>
            <person name="de Groot N.N."/>
        </authorList>
    </citation>
    <scope>NUCLEOTIDE SEQUENCE [LARGE SCALE GENOMIC DNA]</scope>
    <source>
        <strain evidence="3 4">DSM 9179</strain>
    </source>
</reference>
<evidence type="ECO:0000256" key="2">
    <source>
        <dbReference type="ARBA" id="ARBA00022679"/>
    </source>
</evidence>
<dbReference type="EMBL" id="FOJI01000016">
    <property type="protein sequence ID" value="SEW40590.1"/>
    <property type="molecule type" value="Genomic_DNA"/>
</dbReference>
<dbReference type="InterPro" id="IPR002052">
    <property type="entry name" value="DNA_methylase_N6_adenine_CS"/>
</dbReference>
<dbReference type="InterPro" id="IPR004398">
    <property type="entry name" value="RNA_MeTrfase_RsmD"/>
</dbReference>
<accession>A0A1I0RIN8</accession>
<dbReference type="PANTHER" id="PTHR43542">
    <property type="entry name" value="METHYLTRANSFERASE"/>
    <property type="match status" value="1"/>
</dbReference>
<dbReference type="PROSITE" id="PS00092">
    <property type="entry name" value="N6_MTASE"/>
    <property type="match status" value="1"/>
</dbReference>